<evidence type="ECO:0000256" key="1">
    <source>
        <dbReference type="ARBA" id="ARBA00023186"/>
    </source>
</evidence>
<dbReference type="Pfam" id="PF00226">
    <property type="entry name" value="DnaJ"/>
    <property type="match status" value="1"/>
</dbReference>
<evidence type="ECO:0000256" key="2">
    <source>
        <dbReference type="SAM" id="MobiDB-lite"/>
    </source>
</evidence>
<feature type="domain" description="J" evidence="3">
    <location>
        <begin position="6"/>
        <end position="90"/>
    </location>
</feature>
<feature type="compositionally biased region" description="Low complexity" evidence="2">
    <location>
        <begin position="90"/>
        <end position="112"/>
    </location>
</feature>
<dbReference type="InterPro" id="IPR051938">
    <property type="entry name" value="Apopto_cytoskel_mod"/>
</dbReference>
<dbReference type="Gene3D" id="1.10.287.110">
    <property type="entry name" value="DnaJ domain"/>
    <property type="match status" value="1"/>
</dbReference>
<organism evidence="4 5">
    <name type="scientific">Fragilariopsis cylindrus CCMP1102</name>
    <dbReference type="NCBI Taxonomy" id="635003"/>
    <lineage>
        <taxon>Eukaryota</taxon>
        <taxon>Sar</taxon>
        <taxon>Stramenopiles</taxon>
        <taxon>Ochrophyta</taxon>
        <taxon>Bacillariophyta</taxon>
        <taxon>Bacillariophyceae</taxon>
        <taxon>Bacillariophycidae</taxon>
        <taxon>Bacillariales</taxon>
        <taxon>Bacillariaceae</taxon>
        <taxon>Fragilariopsis</taxon>
    </lineage>
</organism>
<dbReference type="PROSITE" id="PS50076">
    <property type="entry name" value="DNAJ_2"/>
    <property type="match status" value="1"/>
</dbReference>
<dbReference type="InterPro" id="IPR018253">
    <property type="entry name" value="DnaJ_domain_CS"/>
</dbReference>
<dbReference type="InterPro" id="IPR001623">
    <property type="entry name" value="DnaJ_domain"/>
</dbReference>
<reference evidence="4 5" key="1">
    <citation type="submission" date="2016-09" db="EMBL/GenBank/DDBJ databases">
        <title>Extensive genetic diversity and differential bi-allelic expression allows diatom success in the polar Southern Ocean.</title>
        <authorList>
            <consortium name="DOE Joint Genome Institute"/>
            <person name="Mock T."/>
            <person name="Otillar R.P."/>
            <person name="Strauss J."/>
            <person name="Dupont C."/>
            <person name="Frickenhaus S."/>
            <person name="Maumus F."/>
            <person name="Mcmullan M."/>
            <person name="Sanges R."/>
            <person name="Schmutz J."/>
            <person name="Toseland A."/>
            <person name="Valas R."/>
            <person name="Veluchamy A."/>
            <person name="Ward B.J."/>
            <person name="Allen A."/>
            <person name="Barry K."/>
            <person name="Falciatore A."/>
            <person name="Ferrante M."/>
            <person name="Fortunato A.E."/>
            <person name="Gloeckner G."/>
            <person name="Gruber A."/>
            <person name="Hipkin R."/>
            <person name="Janech M."/>
            <person name="Kroth P."/>
            <person name="Leese F."/>
            <person name="Lindquist E."/>
            <person name="Lyon B.R."/>
            <person name="Martin J."/>
            <person name="Mayer C."/>
            <person name="Parker M."/>
            <person name="Quesneville H."/>
            <person name="Raymond J."/>
            <person name="Uhlig C."/>
            <person name="Valentin K.U."/>
            <person name="Worden A.Z."/>
            <person name="Armbrust E.V."/>
            <person name="Bowler C."/>
            <person name="Green B."/>
            <person name="Moulton V."/>
            <person name="Van Oosterhout C."/>
            <person name="Grigoriev I."/>
        </authorList>
    </citation>
    <scope>NUCLEOTIDE SEQUENCE [LARGE SCALE GENOMIC DNA]</scope>
    <source>
        <strain evidence="4 5">CCMP1102</strain>
    </source>
</reference>
<dbReference type="CDD" id="cd06257">
    <property type="entry name" value="DnaJ"/>
    <property type="match status" value="1"/>
</dbReference>
<evidence type="ECO:0000313" key="4">
    <source>
        <dbReference type="EMBL" id="OEU13847.1"/>
    </source>
</evidence>
<keyword evidence="5" id="KW-1185">Reference proteome</keyword>
<dbReference type="PANTHER" id="PTHR44145:SF3">
    <property type="entry name" value="DNAJ HOMOLOG SUBFAMILY A MEMBER 3, MITOCHONDRIAL"/>
    <property type="match status" value="1"/>
</dbReference>
<keyword evidence="1" id="KW-0143">Chaperone</keyword>
<dbReference type="PROSITE" id="PS00636">
    <property type="entry name" value="DNAJ_1"/>
    <property type="match status" value="1"/>
</dbReference>
<dbReference type="EMBL" id="KV784361">
    <property type="protein sequence ID" value="OEU13847.1"/>
    <property type="molecule type" value="Genomic_DNA"/>
</dbReference>
<sequence length="321" mass="35537">MDKGDDPYQILGFYKSDVTIDPSCIRKAYRELAQMHHPDKNIHRKNISNNSDHIFAKISHAYEILKDEDTRKSYSLSQLHNDQKGYDPNGPTYYDSSSSSTTTPTATGATKQKTNKNKKYKNKMMNQPQPITRRTYYAAAPQQKKKQQQQGPKTYDNNYDSNNHNGNNSNDGSCICRTASATTNDPSTGEPKTFSYKKTSDGIITVNVTSPKTGTKFSSFSVGPTDDNQKVYWYILLAISITVIIRNNNDADADADADAYGIGSGIGSGGGGGDNDNSIQSMASIEKIVINPITKRKEVTVKTTITHFNGSSEIRTEQRQL</sequence>
<evidence type="ECO:0000259" key="3">
    <source>
        <dbReference type="PROSITE" id="PS50076"/>
    </source>
</evidence>
<dbReference type="InterPro" id="IPR036869">
    <property type="entry name" value="J_dom_sf"/>
</dbReference>
<dbReference type="PRINTS" id="PR00625">
    <property type="entry name" value="JDOMAIN"/>
</dbReference>
<feature type="compositionally biased region" description="Basic residues" evidence="2">
    <location>
        <begin position="113"/>
        <end position="122"/>
    </location>
</feature>
<dbReference type="OrthoDB" id="39231at2759"/>
<dbReference type="AlphaFoldDB" id="A0A1E7F6R5"/>
<dbReference type="SMART" id="SM00271">
    <property type="entry name" value="DnaJ"/>
    <property type="match status" value="1"/>
</dbReference>
<dbReference type="Proteomes" id="UP000095751">
    <property type="component" value="Unassembled WGS sequence"/>
</dbReference>
<name>A0A1E7F6R5_9STRA</name>
<dbReference type="SUPFAM" id="SSF46565">
    <property type="entry name" value="Chaperone J-domain"/>
    <property type="match status" value="1"/>
</dbReference>
<gene>
    <name evidence="4" type="ORF">FRACYDRAFT_242199</name>
</gene>
<dbReference type="InParanoid" id="A0A1E7F6R5"/>
<accession>A0A1E7F6R5</accession>
<proteinExistence type="predicted"/>
<protein>
    <submittedName>
        <fullName evidence="4">DnaJ-domain-containing protein</fullName>
    </submittedName>
</protein>
<feature type="compositionally biased region" description="Low complexity" evidence="2">
    <location>
        <begin position="155"/>
        <end position="171"/>
    </location>
</feature>
<feature type="region of interest" description="Disordered" evidence="2">
    <location>
        <begin position="79"/>
        <end position="171"/>
    </location>
</feature>
<dbReference type="KEGG" id="fcy:FRACYDRAFT_242199"/>
<dbReference type="PANTHER" id="PTHR44145">
    <property type="entry name" value="DNAJ HOMOLOG SUBFAMILY A MEMBER 3, MITOCHONDRIAL"/>
    <property type="match status" value="1"/>
</dbReference>
<evidence type="ECO:0000313" key="5">
    <source>
        <dbReference type="Proteomes" id="UP000095751"/>
    </source>
</evidence>